<evidence type="ECO:0000313" key="2">
    <source>
        <dbReference type="EMBL" id="MDQ0268415.1"/>
    </source>
</evidence>
<sequence>MEESIINHLKTVRSITENSLSRIKEDSADIIPHGYNNNIRWNYGHIVYVQELLVFGAYGEDKQIPQLYENLFAAGTKPSDWVDNPPSLNEILKEMEKQSTRVEQAIKTNFTHKLPTPFKNRAGITFYTVGETLLFSAYHEALHMETIKRIHRECKKLMK</sequence>
<dbReference type="InterPro" id="IPR024775">
    <property type="entry name" value="DinB-like"/>
</dbReference>
<reference evidence="2 3" key="1">
    <citation type="submission" date="2023-07" db="EMBL/GenBank/DDBJ databases">
        <title>Genomic Encyclopedia of Type Strains, Phase IV (KMG-IV): sequencing the most valuable type-strain genomes for metagenomic binning, comparative biology and taxonomic classification.</title>
        <authorList>
            <person name="Goeker M."/>
        </authorList>
    </citation>
    <scope>NUCLEOTIDE SEQUENCE [LARGE SCALE GENOMIC DNA]</scope>
    <source>
        <strain evidence="2 3">DSM 23494</strain>
    </source>
</reference>
<proteinExistence type="predicted"/>
<dbReference type="SUPFAM" id="SSF109854">
    <property type="entry name" value="DinB/YfiT-like putative metalloenzymes"/>
    <property type="match status" value="1"/>
</dbReference>
<gene>
    <name evidence="2" type="ORF">J2S17_000284</name>
</gene>
<evidence type="ECO:0000313" key="3">
    <source>
        <dbReference type="Proteomes" id="UP001238088"/>
    </source>
</evidence>
<dbReference type="Pfam" id="PF12867">
    <property type="entry name" value="DinB_2"/>
    <property type="match status" value="1"/>
</dbReference>
<comment type="caution">
    <text evidence="2">The sequence shown here is derived from an EMBL/GenBank/DDBJ whole genome shotgun (WGS) entry which is preliminary data.</text>
</comment>
<dbReference type="Gene3D" id="1.20.120.450">
    <property type="entry name" value="dinb family like domain"/>
    <property type="match status" value="1"/>
</dbReference>
<dbReference type="Proteomes" id="UP001238088">
    <property type="component" value="Unassembled WGS sequence"/>
</dbReference>
<dbReference type="EMBL" id="JAUSUB010000001">
    <property type="protein sequence ID" value="MDQ0268415.1"/>
    <property type="molecule type" value="Genomic_DNA"/>
</dbReference>
<dbReference type="RefSeq" id="WP_307471149.1">
    <property type="nucleotide sequence ID" value="NZ_JAUSUB010000001.1"/>
</dbReference>
<keyword evidence="3" id="KW-1185">Reference proteome</keyword>
<protein>
    <recommendedName>
        <fullName evidence="1">DinB-like domain-containing protein</fullName>
    </recommendedName>
</protein>
<organism evidence="2 3">
    <name type="scientific">Cytobacillus purgationiresistens</name>
    <dbReference type="NCBI Taxonomy" id="863449"/>
    <lineage>
        <taxon>Bacteria</taxon>
        <taxon>Bacillati</taxon>
        <taxon>Bacillota</taxon>
        <taxon>Bacilli</taxon>
        <taxon>Bacillales</taxon>
        <taxon>Bacillaceae</taxon>
        <taxon>Cytobacillus</taxon>
    </lineage>
</organism>
<feature type="domain" description="DinB-like" evidence="1">
    <location>
        <begin position="9"/>
        <end position="147"/>
    </location>
</feature>
<evidence type="ECO:0000259" key="1">
    <source>
        <dbReference type="Pfam" id="PF12867"/>
    </source>
</evidence>
<dbReference type="InterPro" id="IPR034660">
    <property type="entry name" value="DinB/YfiT-like"/>
</dbReference>
<name>A0ABU0AEA3_9BACI</name>
<accession>A0ABU0AEA3</accession>